<dbReference type="Pfam" id="PF01381">
    <property type="entry name" value="HTH_3"/>
    <property type="match status" value="1"/>
</dbReference>
<dbReference type="Gene3D" id="1.10.260.40">
    <property type="entry name" value="lambda repressor-like DNA-binding domains"/>
    <property type="match status" value="1"/>
</dbReference>
<dbReference type="PANTHER" id="PTHR46558">
    <property type="entry name" value="TRACRIPTIONAL REGULATORY PROTEIN-RELATED-RELATED"/>
    <property type="match status" value="1"/>
</dbReference>
<dbReference type="CDD" id="cd00093">
    <property type="entry name" value="HTH_XRE"/>
    <property type="match status" value="1"/>
</dbReference>
<reference evidence="3 4" key="1">
    <citation type="submission" date="2023-07" db="EMBL/GenBank/DDBJ databases">
        <title>Genomic Encyclopedia of Type Strains, Phase IV (KMG-IV): sequencing the most valuable type-strain genomes for metagenomic binning, comparative biology and taxonomic classification.</title>
        <authorList>
            <person name="Goeker M."/>
        </authorList>
    </citation>
    <scope>NUCLEOTIDE SEQUENCE [LARGE SCALE GENOMIC DNA]</scope>
    <source>
        <strain evidence="3 4">DSM 22170</strain>
    </source>
</reference>
<sequence length="108" mass="12645">MLNGERLKNERVLQNLTQEDMANKLGITRQAYGNYETGKRDVDSQTLVKLSNILDVSVDYLLDLSEKKRRDYKNNSDGFKMDFHDWNKEELQLAKIVVDGLRKIRIVK</sequence>
<evidence type="ECO:0000313" key="4">
    <source>
        <dbReference type="Proteomes" id="UP001185028"/>
    </source>
</evidence>
<accession>A0ABU1IVB7</accession>
<dbReference type="InterPro" id="IPR010982">
    <property type="entry name" value="Lambda_DNA-bd_dom_sf"/>
</dbReference>
<keyword evidence="1" id="KW-0238">DNA-binding</keyword>
<dbReference type="SMART" id="SM00530">
    <property type="entry name" value="HTH_XRE"/>
    <property type="match status" value="1"/>
</dbReference>
<evidence type="ECO:0000259" key="2">
    <source>
        <dbReference type="PROSITE" id="PS50943"/>
    </source>
</evidence>
<feature type="domain" description="HTH cro/C1-type" evidence="2">
    <location>
        <begin position="7"/>
        <end position="61"/>
    </location>
</feature>
<organism evidence="3 4">
    <name type="scientific">Paenibacillus hunanensis</name>
    <dbReference type="NCBI Taxonomy" id="539262"/>
    <lineage>
        <taxon>Bacteria</taxon>
        <taxon>Bacillati</taxon>
        <taxon>Bacillota</taxon>
        <taxon>Bacilli</taxon>
        <taxon>Bacillales</taxon>
        <taxon>Paenibacillaceae</taxon>
        <taxon>Paenibacillus</taxon>
    </lineage>
</organism>
<evidence type="ECO:0000256" key="1">
    <source>
        <dbReference type="ARBA" id="ARBA00023125"/>
    </source>
</evidence>
<dbReference type="RefSeq" id="WP_188775562.1">
    <property type="nucleotide sequence ID" value="NZ_BMMB01000004.1"/>
</dbReference>
<protein>
    <submittedName>
        <fullName evidence="3">Transcriptional regulator with XRE-family HTH domain</fullName>
    </submittedName>
</protein>
<gene>
    <name evidence="3" type="ORF">JOC58_000845</name>
</gene>
<comment type="caution">
    <text evidence="3">The sequence shown here is derived from an EMBL/GenBank/DDBJ whole genome shotgun (WGS) entry which is preliminary data.</text>
</comment>
<dbReference type="InterPro" id="IPR001387">
    <property type="entry name" value="Cro/C1-type_HTH"/>
</dbReference>
<name>A0ABU1IVB7_9BACL</name>
<proteinExistence type="predicted"/>
<dbReference type="PROSITE" id="PS50943">
    <property type="entry name" value="HTH_CROC1"/>
    <property type="match status" value="1"/>
</dbReference>
<dbReference type="Proteomes" id="UP001185028">
    <property type="component" value="Unassembled WGS sequence"/>
</dbReference>
<evidence type="ECO:0000313" key="3">
    <source>
        <dbReference type="EMBL" id="MDR6242960.1"/>
    </source>
</evidence>
<dbReference type="PANTHER" id="PTHR46558:SF14">
    <property type="entry name" value="HTH-TYPE TRANSCRIPTIONAL REGULATOR ANSR"/>
    <property type="match status" value="1"/>
</dbReference>
<keyword evidence="4" id="KW-1185">Reference proteome</keyword>
<dbReference type="SUPFAM" id="SSF47413">
    <property type="entry name" value="lambda repressor-like DNA-binding domains"/>
    <property type="match status" value="1"/>
</dbReference>
<dbReference type="EMBL" id="JAVDQH010000003">
    <property type="protein sequence ID" value="MDR6242960.1"/>
    <property type="molecule type" value="Genomic_DNA"/>
</dbReference>